<feature type="region of interest" description="Disordered" evidence="1">
    <location>
        <begin position="149"/>
        <end position="182"/>
    </location>
</feature>
<feature type="domain" description="Increased DNA methylation 1 C-terminal" evidence="2">
    <location>
        <begin position="5"/>
        <end position="144"/>
    </location>
</feature>
<name>A0A2P2J061_RHIMU</name>
<dbReference type="PANTHER" id="PTHR46309:SF1">
    <property type="entry name" value="PHD FINGER PROTEIN 12"/>
    <property type="match status" value="1"/>
</dbReference>
<dbReference type="InterPro" id="IPR016181">
    <property type="entry name" value="Acyl_CoA_acyltransferase"/>
</dbReference>
<dbReference type="InterPro" id="IPR042163">
    <property type="entry name" value="PHF12"/>
</dbReference>
<sequence length="350" mass="38167">MDECFLPMVHYKSGVNLIHNIVYNLGSNFNRLNYGGFLTAILERGDEMISVASIRIHGIHLAEMPFIATRHVYRRQGMCRRLLSAIEKALCSLSIEKLVIPAISELRETWTSVFGFNPMEGLNKQKIRNMNMVVFPGVDMLQKPLVEHQSTEESITEAEDLKTTEPKDDHTMDGMTNNVNERCLTGTDLKGSIVIRSPEAGKTNGESVAVESGSLPPHSCLDDPSKTTIENAPLTACHADTRFHDQLGVGPNNMDGRNLNTMNSTDSLFHSNVQTEQVTEHQSAVSGSTNPTNDAIQQSVVPLNWHTVSEVESKSPTVYHTGTSSASGIILHCASGGGAPEVIVLSNQAG</sequence>
<evidence type="ECO:0000313" key="3">
    <source>
        <dbReference type="EMBL" id="MBW86840.1"/>
    </source>
</evidence>
<feature type="compositionally biased region" description="Basic and acidic residues" evidence="1">
    <location>
        <begin position="159"/>
        <end position="172"/>
    </location>
</feature>
<protein>
    <submittedName>
        <fullName evidence="3">Uncharacterized protein LOC105126839 isoform X3</fullName>
    </submittedName>
</protein>
<dbReference type="GO" id="GO:0006357">
    <property type="term" value="P:regulation of transcription by RNA polymerase II"/>
    <property type="evidence" value="ECO:0007669"/>
    <property type="project" value="TreeGrafter"/>
</dbReference>
<dbReference type="PANTHER" id="PTHR46309">
    <property type="entry name" value="PHD FINGER PROTEIN 12"/>
    <property type="match status" value="1"/>
</dbReference>
<dbReference type="InterPro" id="IPR056511">
    <property type="entry name" value="IDM1_C"/>
</dbReference>
<dbReference type="GO" id="GO:0003714">
    <property type="term" value="F:transcription corepressor activity"/>
    <property type="evidence" value="ECO:0007669"/>
    <property type="project" value="InterPro"/>
</dbReference>
<feature type="region of interest" description="Disordered" evidence="1">
    <location>
        <begin position="201"/>
        <end position="223"/>
    </location>
</feature>
<dbReference type="AlphaFoldDB" id="A0A2P2J061"/>
<dbReference type="GO" id="GO:0005634">
    <property type="term" value="C:nucleus"/>
    <property type="evidence" value="ECO:0007669"/>
    <property type="project" value="TreeGrafter"/>
</dbReference>
<dbReference type="CDD" id="cd04301">
    <property type="entry name" value="NAT_SF"/>
    <property type="match status" value="1"/>
</dbReference>
<dbReference type="SUPFAM" id="SSF55729">
    <property type="entry name" value="Acyl-CoA N-acyltransferases (Nat)"/>
    <property type="match status" value="1"/>
</dbReference>
<reference evidence="3" key="1">
    <citation type="submission" date="2018-02" db="EMBL/GenBank/DDBJ databases">
        <title>Rhizophora mucronata_Transcriptome.</title>
        <authorList>
            <person name="Meera S.P."/>
            <person name="Sreeshan A."/>
            <person name="Augustine A."/>
        </authorList>
    </citation>
    <scope>NUCLEOTIDE SEQUENCE</scope>
    <source>
        <tissue evidence="3">Leaf</tissue>
    </source>
</reference>
<evidence type="ECO:0000256" key="1">
    <source>
        <dbReference type="SAM" id="MobiDB-lite"/>
    </source>
</evidence>
<proteinExistence type="predicted"/>
<dbReference type="Pfam" id="PF23209">
    <property type="entry name" value="IDM1_C"/>
    <property type="match status" value="1"/>
</dbReference>
<evidence type="ECO:0000259" key="2">
    <source>
        <dbReference type="Pfam" id="PF23209"/>
    </source>
</evidence>
<accession>A0A2P2J061</accession>
<organism evidence="3">
    <name type="scientific">Rhizophora mucronata</name>
    <name type="common">Asiatic mangrove</name>
    <dbReference type="NCBI Taxonomy" id="61149"/>
    <lineage>
        <taxon>Eukaryota</taxon>
        <taxon>Viridiplantae</taxon>
        <taxon>Streptophyta</taxon>
        <taxon>Embryophyta</taxon>
        <taxon>Tracheophyta</taxon>
        <taxon>Spermatophyta</taxon>
        <taxon>Magnoliopsida</taxon>
        <taxon>eudicotyledons</taxon>
        <taxon>Gunneridae</taxon>
        <taxon>Pentapetalae</taxon>
        <taxon>rosids</taxon>
        <taxon>fabids</taxon>
        <taxon>Malpighiales</taxon>
        <taxon>Rhizophoraceae</taxon>
        <taxon>Rhizophora</taxon>
    </lineage>
</organism>
<dbReference type="EMBL" id="GGEC01006357">
    <property type="protein sequence ID" value="MBW86840.1"/>
    <property type="molecule type" value="Transcribed_RNA"/>
</dbReference>